<evidence type="ECO:0000256" key="2">
    <source>
        <dbReference type="ARBA" id="ARBA00022729"/>
    </source>
</evidence>
<keyword evidence="3 7" id="KW-1015">Disulfide bond</keyword>
<reference evidence="12" key="1">
    <citation type="submission" date="2022-11" db="UniProtKB">
        <authorList>
            <consortium name="WormBaseParasite"/>
        </authorList>
    </citation>
    <scope>IDENTIFICATION</scope>
</reference>
<evidence type="ECO:0000256" key="1">
    <source>
        <dbReference type="ARBA" id="ARBA00008139"/>
    </source>
</evidence>
<dbReference type="PROSITE" id="PS52011">
    <property type="entry name" value="PEPTIDASE_M2"/>
    <property type="match status" value="1"/>
</dbReference>
<keyword evidence="9" id="KW-0482">Metalloprotease</keyword>
<dbReference type="PANTHER" id="PTHR10514:SF27">
    <property type="entry name" value="ANGIOTENSIN-CONVERTING ENZYME"/>
    <property type="match status" value="1"/>
</dbReference>
<keyword evidence="2" id="KW-0732">Signal</keyword>
<sequence length="856" mass="96609">MLRSLIKTNEETTKLVKINIDELVSEEDYGAVLDQEPAKPDDVDNDPFNSINDPELAKQWLAGYSVELQKVLHQIALAGWNYFTAASISLKQNLDEAEEVGRSFLRATALQSQQFNRTIFPYGSPERIQFSVLAQQGMNALDTDDYNEYNKILLSINQQFIHTQLCGEPGKAPMGGDKSACLLRFSDIPSMLNAPGADAMQCLDLWQKWRLSVGNGLKTSYSQLVQMSNKGSTHFKGARLNSFQNLGEMWRAVYELPENYGFYSQKQFDLEEQLNTVYNQIKPFYQQLHAYFRARLAALHSKKGGEENQKAGFVSKNGPIPIHLLKSSNGDSWSAYYEQTKPFSDEALAVEEERISNELLNSFHAQNYTVRLMYTKVYRFMKYLGFEKLPRSFWTNSVFKRNWAKEMICNPATAYDMMNGQDDYRIKVCGQLSEQEFIQSHRLMAKLYYQYGSRHQPILLRDAPNPSLSSALAGAFSVIARNLDYLRSIKIVNEKVERSESAEINRLYKEALEDFVKLPFAVVADKWRYAVFNESLSPSNWSMEWWSLRQKYQGIIAPSMADPKAVESDPTASPLITQQHAPAARDTIAYIAQFQILKKLCKVKLSQGCLPDKEEMKIYNIRFESTLDIHDAIKSGGSISWLDAFEKMTGNRNIDAGPLLAYYSPLIQWLGNINSNEQRVVGWEVEGEGEAFAENELPHLQNQYESENGGEFGRIDGTGGGDAQIAFPGQSCEKDQECLLDSKCNGTICVCREGLYTLRIAGTYNCVPSDPAKVGFTDDSGGLVIALNPNNGSHAPETGQNADIEAVVTIEHMDEEANKHGKTSNSATKKLCNISILFSIFFVYFCFKTRNAVHRI</sequence>
<feature type="disulfide bond" evidence="7">
    <location>
        <begin position="166"/>
        <end position="181"/>
    </location>
</feature>
<feature type="binding site" evidence="6">
    <location>
        <position position="585"/>
    </location>
    <ligand>
        <name>chloride</name>
        <dbReference type="ChEBI" id="CHEBI:17996"/>
        <label>1</label>
    </ligand>
</feature>
<name>A0A915MGE1_MELJA</name>
<evidence type="ECO:0000256" key="6">
    <source>
        <dbReference type="PIRSR" id="PIRSR601548-2"/>
    </source>
</evidence>
<dbReference type="PRINTS" id="PR00791">
    <property type="entry name" value="PEPDIPTASEA"/>
</dbReference>
<dbReference type="Pfam" id="PF01401">
    <property type="entry name" value="Peptidase_M2"/>
    <property type="match status" value="1"/>
</dbReference>
<dbReference type="GO" id="GO:0004180">
    <property type="term" value="F:carboxypeptidase activity"/>
    <property type="evidence" value="ECO:0007669"/>
    <property type="project" value="UniProtKB-KW"/>
</dbReference>
<evidence type="ECO:0000313" key="12">
    <source>
        <dbReference type="WBParaSite" id="scaffold35819_cov215.g22736"/>
    </source>
</evidence>
<keyword evidence="9" id="KW-0121">Carboxypeptidase</keyword>
<protein>
    <recommendedName>
        <fullName evidence="9">Angiotensin-converting enzyme</fullName>
        <ecNumber evidence="9">3.4.-.-</ecNumber>
    </recommendedName>
</protein>
<keyword evidence="9" id="KW-0645">Protease</keyword>
<proteinExistence type="inferred from homology"/>
<evidence type="ECO:0000256" key="9">
    <source>
        <dbReference type="RuleBase" id="RU361144"/>
    </source>
</evidence>
<organism evidence="11 12">
    <name type="scientific">Meloidogyne javanica</name>
    <name type="common">Root-knot nematode worm</name>
    <dbReference type="NCBI Taxonomy" id="6303"/>
    <lineage>
        <taxon>Eukaryota</taxon>
        <taxon>Metazoa</taxon>
        <taxon>Ecdysozoa</taxon>
        <taxon>Nematoda</taxon>
        <taxon>Chromadorea</taxon>
        <taxon>Rhabditida</taxon>
        <taxon>Tylenchina</taxon>
        <taxon>Tylenchomorpha</taxon>
        <taxon>Tylenchoidea</taxon>
        <taxon>Meloidogynidae</taxon>
        <taxon>Meloidogyninae</taxon>
        <taxon>Meloidogyne</taxon>
        <taxon>Meloidogyne incognita group</taxon>
    </lineage>
</organism>
<comment type="caution">
    <text evidence="8">Lacks conserved residue(s) required for the propagation of feature annotation.</text>
</comment>
<dbReference type="InterPro" id="IPR006149">
    <property type="entry name" value="EB_dom"/>
</dbReference>
<evidence type="ECO:0000256" key="4">
    <source>
        <dbReference type="ARBA" id="ARBA00023180"/>
    </source>
</evidence>
<dbReference type="AlphaFoldDB" id="A0A915MGE1"/>
<dbReference type="EC" id="3.4.-.-" evidence="9"/>
<dbReference type="Proteomes" id="UP000887561">
    <property type="component" value="Unplaced"/>
</dbReference>
<dbReference type="InterPro" id="IPR001548">
    <property type="entry name" value="Peptidase_M2"/>
</dbReference>
<evidence type="ECO:0000256" key="3">
    <source>
        <dbReference type="ARBA" id="ARBA00023157"/>
    </source>
</evidence>
<dbReference type="GO" id="GO:0016020">
    <property type="term" value="C:membrane"/>
    <property type="evidence" value="ECO:0007669"/>
    <property type="project" value="InterPro"/>
</dbReference>
<dbReference type="CDD" id="cd06461">
    <property type="entry name" value="M2_ACE"/>
    <property type="match status" value="1"/>
</dbReference>
<evidence type="ECO:0000313" key="11">
    <source>
        <dbReference type="Proteomes" id="UP000887561"/>
    </source>
</evidence>
<keyword evidence="9" id="KW-0479">Metal-binding</keyword>
<keyword evidence="11" id="KW-1185">Reference proteome</keyword>
<evidence type="ECO:0000256" key="7">
    <source>
        <dbReference type="PIRSR" id="PIRSR601548-4"/>
    </source>
</evidence>
<dbReference type="PANTHER" id="PTHR10514">
    <property type="entry name" value="ANGIOTENSIN-CONVERTING ENZYME"/>
    <property type="match status" value="1"/>
</dbReference>
<keyword evidence="9" id="KW-0862">Zinc</keyword>
<feature type="binding site" evidence="6">
    <location>
        <position position="254"/>
    </location>
    <ligand>
        <name>chloride</name>
        <dbReference type="ChEBI" id="CHEBI:17996"/>
        <label>1</label>
    </ligand>
</feature>
<evidence type="ECO:0000256" key="8">
    <source>
        <dbReference type="PROSITE-ProRule" id="PRU01355"/>
    </source>
</evidence>
<evidence type="ECO:0000259" key="10">
    <source>
        <dbReference type="Pfam" id="PF01683"/>
    </source>
</evidence>
<keyword evidence="9" id="KW-0378">Hydrolase</keyword>
<comment type="cofactor">
    <cofactor evidence="9">
        <name>Zn(2+)</name>
        <dbReference type="ChEBI" id="CHEBI:29105"/>
    </cofactor>
    <text evidence="9">Binds 1 zinc ion per subunit.</text>
</comment>
<comment type="similarity">
    <text evidence="1 8 9">Belongs to the peptidase M2 family.</text>
</comment>
<dbReference type="GO" id="GO:0046872">
    <property type="term" value="F:metal ion binding"/>
    <property type="evidence" value="ECO:0007669"/>
    <property type="project" value="UniProtKB-KW"/>
</dbReference>
<dbReference type="GO" id="GO:0008237">
    <property type="term" value="F:metallopeptidase activity"/>
    <property type="evidence" value="ECO:0007669"/>
    <property type="project" value="UniProtKB-KW"/>
</dbReference>
<feature type="disulfide bond" evidence="7">
    <location>
        <begin position="409"/>
        <end position="429"/>
    </location>
</feature>
<feature type="glycosylation site" description="N-linked (GlcNAc...) asparagine; partial" evidence="5">
    <location>
        <position position="653"/>
    </location>
</feature>
<keyword evidence="4 5" id="KW-0325">Glycoprotein</keyword>
<evidence type="ECO:0000256" key="5">
    <source>
        <dbReference type="PIRSR" id="PIRSR601548-10"/>
    </source>
</evidence>
<dbReference type="GO" id="GO:0006508">
    <property type="term" value="P:proteolysis"/>
    <property type="evidence" value="ECO:0007669"/>
    <property type="project" value="UniProtKB-KW"/>
</dbReference>
<feature type="domain" description="EB" evidence="10">
    <location>
        <begin position="726"/>
        <end position="755"/>
    </location>
</feature>
<dbReference type="SUPFAM" id="SSF55486">
    <property type="entry name" value="Metalloproteases ('zincins'), catalytic domain"/>
    <property type="match status" value="1"/>
</dbReference>
<dbReference type="Pfam" id="PF01683">
    <property type="entry name" value="EB"/>
    <property type="match status" value="1"/>
</dbReference>
<accession>A0A915MGE1</accession>
<dbReference type="GO" id="GO:0008241">
    <property type="term" value="F:peptidyl-dipeptidase activity"/>
    <property type="evidence" value="ECO:0007669"/>
    <property type="project" value="InterPro"/>
</dbReference>
<dbReference type="WBParaSite" id="scaffold35819_cov215.g22736">
    <property type="protein sequence ID" value="scaffold35819_cov215.g22736"/>
    <property type="gene ID" value="scaffold35819_cov215.g22736"/>
</dbReference>